<reference evidence="4" key="1">
    <citation type="submission" date="2019-08" db="EMBL/GenBank/DDBJ databases">
        <title>Limnoglobus roseus gen. nov., sp. nov., a novel freshwater planctomycete with a giant genome from the family Gemmataceae.</title>
        <authorList>
            <person name="Kulichevskaya I.S."/>
            <person name="Naumoff D.G."/>
            <person name="Miroshnikov K."/>
            <person name="Ivanova A."/>
            <person name="Philippov D.A."/>
            <person name="Hakobyan A."/>
            <person name="Rijpstra I.C."/>
            <person name="Sinninghe Damste J.S."/>
            <person name="Liesack W."/>
            <person name="Dedysh S.N."/>
        </authorList>
    </citation>
    <scope>NUCLEOTIDE SEQUENCE [LARGE SCALE GENOMIC DNA]</scope>
    <source>
        <strain evidence="4">PX52</strain>
    </source>
</reference>
<dbReference type="KEGG" id="lrs:PX52LOC_02902"/>
<dbReference type="PANTHER" id="PTHR19879:SF9">
    <property type="entry name" value="TRANSCRIPTION INITIATION FACTOR TFIID SUBUNIT 5"/>
    <property type="match status" value="1"/>
</dbReference>
<sequence length="305" mass="33550">MLILSHVKQSVESLAFSPDGRFIAVGGTSGKVGLQIWSWATQSRMSQKTSVPVAVYGLWWLADGRLLVGRAGLGVHIYQRDPADLWVITCFHNALLTGITPTGHGWASYRPPLAHENHLFGIRLSAADVRHEEWSVPIGLTGRSKMAFALAGGRFLSVEEEYADLQPKIRVYLRSTATGEVLEQLTYPYWVIGPGTVAPDGLSFWIAYHRSIIRWQVGNPTHFADLIQNDSRQHFTALAFSPDGRHLAAAGNDQAVKFYDAETGQLAKTFTWDIGRMRSIAFSPDGTMAAAGSDTGRVVVWDVDV</sequence>
<dbReference type="PANTHER" id="PTHR19879">
    <property type="entry name" value="TRANSCRIPTION INITIATION FACTOR TFIID"/>
    <property type="match status" value="1"/>
</dbReference>
<evidence type="ECO:0000313" key="4">
    <source>
        <dbReference type="Proteomes" id="UP000324974"/>
    </source>
</evidence>
<keyword evidence="1" id="KW-0853">WD repeat</keyword>
<dbReference type="Proteomes" id="UP000324974">
    <property type="component" value="Chromosome"/>
</dbReference>
<dbReference type="AlphaFoldDB" id="A0A5C1ABJ9"/>
<dbReference type="PROSITE" id="PS50294">
    <property type="entry name" value="WD_REPEATS_REGION"/>
    <property type="match status" value="1"/>
</dbReference>
<dbReference type="Pfam" id="PF00400">
    <property type="entry name" value="WD40"/>
    <property type="match status" value="2"/>
</dbReference>
<dbReference type="SMART" id="SM00320">
    <property type="entry name" value="WD40"/>
    <property type="match status" value="3"/>
</dbReference>
<gene>
    <name evidence="3" type="ORF">PX52LOC_02902</name>
</gene>
<keyword evidence="4" id="KW-1185">Reference proteome</keyword>
<evidence type="ECO:0000313" key="3">
    <source>
        <dbReference type="EMBL" id="QEL15965.1"/>
    </source>
</evidence>
<feature type="repeat" description="WD" evidence="1">
    <location>
        <begin position="270"/>
        <end position="305"/>
    </location>
</feature>
<evidence type="ECO:0000256" key="1">
    <source>
        <dbReference type="PROSITE-ProRule" id="PRU00221"/>
    </source>
</evidence>
<feature type="repeat" description="WD" evidence="1">
    <location>
        <begin position="228"/>
        <end position="269"/>
    </location>
</feature>
<evidence type="ECO:0000259" key="2">
    <source>
        <dbReference type="Pfam" id="PF12894"/>
    </source>
</evidence>
<dbReference type="RefSeq" id="WP_149110730.1">
    <property type="nucleotide sequence ID" value="NZ_CP042425.1"/>
</dbReference>
<dbReference type="InterPro" id="IPR024977">
    <property type="entry name" value="Apc4-like_WD40_dom"/>
</dbReference>
<feature type="domain" description="Anaphase-promoting complex subunit 4-like WD40" evidence="2">
    <location>
        <begin position="229"/>
        <end position="271"/>
    </location>
</feature>
<accession>A0A5C1ABJ9</accession>
<dbReference type="Pfam" id="PF12894">
    <property type="entry name" value="ANAPC4_WD40"/>
    <property type="match status" value="1"/>
</dbReference>
<dbReference type="OrthoDB" id="274827at2"/>
<proteinExistence type="predicted"/>
<organism evidence="3 4">
    <name type="scientific">Limnoglobus roseus</name>
    <dbReference type="NCBI Taxonomy" id="2598579"/>
    <lineage>
        <taxon>Bacteria</taxon>
        <taxon>Pseudomonadati</taxon>
        <taxon>Planctomycetota</taxon>
        <taxon>Planctomycetia</taxon>
        <taxon>Gemmatales</taxon>
        <taxon>Gemmataceae</taxon>
        <taxon>Limnoglobus</taxon>
    </lineage>
</organism>
<dbReference type="Gene3D" id="2.130.10.10">
    <property type="entry name" value="YVTN repeat-like/Quinoprotein amine dehydrogenase"/>
    <property type="match status" value="2"/>
</dbReference>
<protein>
    <submittedName>
        <fullName evidence="3">WD40 repeat domain-containing protein</fullName>
    </submittedName>
</protein>
<dbReference type="EMBL" id="CP042425">
    <property type="protein sequence ID" value="QEL15965.1"/>
    <property type="molecule type" value="Genomic_DNA"/>
</dbReference>
<dbReference type="SUPFAM" id="SSF69322">
    <property type="entry name" value="Tricorn protease domain 2"/>
    <property type="match status" value="1"/>
</dbReference>
<dbReference type="InterPro" id="IPR015943">
    <property type="entry name" value="WD40/YVTN_repeat-like_dom_sf"/>
</dbReference>
<name>A0A5C1ABJ9_9BACT</name>
<dbReference type="PROSITE" id="PS50082">
    <property type="entry name" value="WD_REPEATS_2"/>
    <property type="match status" value="2"/>
</dbReference>
<dbReference type="InterPro" id="IPR001680">
    <property type="entry name" value="WD40_rpt"/>
</dbReference>